<dbReference type="PANTHER" id="PTHR34386">
    <property type="entry name" value="GLUTAREDOXIN"/>
    <property type="match status" value="1"/>
</dbReference>
<accession>A0ABT4U8B5</accession>
<dbReference type="Gene3D" id="3.40.30.10">
    <property type="entry name" value="Glutaredoxin"/>
    <property type="match status" value="1"/>
</dbReference>
<proteinExistence type="predicted"/>
<dbReference type="Pfam" id="PF00462">
    <property type="entry name" value="Glutaredoxin"/>
    <property type="match status" value="1"/>
</dbReference>
<reference evidence="2 3" key="1">
    <citation type="submission" date="2023-01" db="EMBL/GenBank/DDBJ databases">
        <title>Draft genome sequence of Nocardiopsis sp. RSe5-2 isolated from halophytes.</title>
        <authorList>
            <person name="Duangmal K."/>
            <person name="Chantavorakit T."/>
        </authorList>
    </citation>
    <scope>NUCLEOTIDE SEQUENCE [LARGE SCALE GENOMIC DNA]</scope>
    <source>
        <strain evidence="2 3">RSe5-2</strain>
    </source>
</reference>
<dbReference type="Proteomes" id="UP001527866">
    <property type="component" value="Unassembled WGS sequence"/>
</dbReference>
<evidence type="ECO:0000313" key="3">
    <source>
        <dbReference type="Proteomes" id="UP001527866"/>
    </source>
</evidence>
<sequence length="107" mass="11503">MTEHEGGTEAVMYWRPGCPFCYALRGGLRAAGVRLDEVNIWADDEAAARVRAITGGDETVPTVVVGRDEMVNPSVGAVVRAVREHAPHVEAERRGGVRGFFARVLGA</sequence>
<comment type="caution">
    <text evidence="2">The sequence shown here is derived from an EMBL/GenBank/DDBJ whole genome shotgun (WGS) entry which is preliminary data.</text>
</comment>
<dbReference type="SUPFAM" id="SSF52833">
    <property type="entry name" value="Thioredoxin-like"/>
    <property type="match status" value="1"/>
</dbReference>
<dbReference type="InterPro" id="IPR051548">
    <property type="entry name" value="Grx-like_ET"/>
</dbReference>
<dbReference type="InterPro" id="IPR036249">
    <property type="entry name" value="Thioredoxin-like_sf"/>
</dbReference>
<dbReference type="EMBL" id="JAQFWQ010000070">
    <property type="protein sequence ID" value="MDA2813194.1"/>
    <property type="molecule type" value="Genomic_DNA"/>
</dbReference>
<gene>
    <name evidence="2" type="ORF">O4J56_21290</name>
</gene>
<feature type="domain" description="Glutaredoxin" evidence="1">
    <location>
        <begin position="11"/>
        <end position="67"/>
    </location>
</feature>
<keyword evidence="3" id="KW-1185">Reference proteome</keyword>
<evidence type="ECO:0000313" key="2">
    <source>
        <dbReference type="EMBL" id="MDA2813194.1"/>
    </source>
</evidence>
<dbReference type="PANTHER" id="PTHR34386:SF1">
    <property type="entry name" value="GLUTAREDOXIN-LIKE PROTEIN NRDH"/>
    <property type="match status" value="1"/>
</dbReference>
<dbReference type="RefSeq" id="WP_270688049.1">
    <property type="nucleotide sequence ID" value="NZ_JAQFWQ010000070.1"/>
</dbReference>
<dbReference type="PROSITE" id="PS51354">
    <property type="entry name" value="GLUTAREDOXIN_2"/>
    <property type="match status" value="1"/>
</dbReference>
<dbReference type="InterPro" id="IPR002109">
    <property type="entry name" value="Glutaredoxin"/>
</dbReference>
<evidence type="ECO:0000259" key="1">
    <source>
        <dbReference type="Pfam" id="PF00462"/>
    </source>
</evidence>
<name>A0ABT4U8B5_9ACTN</name>
<dbReference type="CDD" id="cd02976">
    <property type="entry name" value="NrdH"/>
    <property type="match status" value="1"/>
</dbReference>
<protein>
    <submittedName>
        <fullName evidence="2">Glutaredoxin domain-containing protein</fullName>
    </submittedName>
</protein>
<organism evidence="2 3">
    <name type="scientific">Nocardiopsis endophytica</name>
    <dbReference type="NCBI Taxonomy" id="3018445"/>
    <lineage>
        <taxon>Bacteria</taxon>
        <taxon>Bacillati</taxon>
        <taxon>Actinomycetota</taxon>
        <taxon>Actinomycetes</taxon>
        <taxon>Streptosporangiales</taxon>
        <taxon>Nocardiopsidaceae</taxon>
        <taxon>Nocardiopsis</taxon>
    </lineage>
</organism>